<evidence type="ECO:0000256" key="5">
    <source>
        <dbReference type="ARBA" id="ARBA00023002"/>
    </source>
</evidence>
<keyword evidence="5" id="KW-0560">Oxidoreductase</keyword>
<dbReference type="InterPro" id="IPR006076">
    <property type="entry name" value="FAD-dep_OxRdtase"/>
</dbReference>
<evidence type="ECO:0000256" key="3">
    <source>
        <dbReference type="ARBA" id="ARBA00022630"/>
    </source>
</evidence>
<name>A0A0F4GYU9_9PEZI</name>
<organism evidence="7 8">
    <name type="scientific">Zymoseptoria brevis</name>
    <dbReference type="NCBI Taxonomy" id="1047168"/>
    <lineage>
        <taxon>Eukaryota</taxon>
        <taxon>Fungi</taxon>
        <taxon>Dikarya</taxon>
        <taxon>Ascomycota</taxon>
        <taxon>Pezizomycotina</taxon>
        <taxon>Dothideomycetes</taxon>
        <taxon>Dothideomycetidae</taxon>
        <taxon>Mycosphaerellales</taxon>
        <taxon>Mycosphaerellaceae</taxon>
        <taxon>Zymoseptoria</taxon>
    </lineage>
</organism>
<dbReference type="PANTHER" id="PTHR10961:SF46">
    <property type="entry name" value="PEROXISOMAL SARCOSINE OXIDASE"/>
    <property type="match status" value="1"/>
</dbReference>
<proteinExistence type="inferred from homology"/>
<dbReference type="Proteomes" id="UP000033647">
    <property type="component" value="Unassembled WGS sequence"/>
</dbReference>
<evidence type="ECO:0000259" key="6">
    <source>
        <dbReference type="Pfam" id="PF01266"/>
    </source>
</evidence>
<reference evidence="7 8" key="1">
    <citation type="submission" date="2015-03" db="EMBL/GenBank/DDBJ databases">
        <title>RNA-seq based gene annotation and comparative genomics of four Zymoseptoria species reveal species-specific pathogenicity related genes and transposable element activity.</title>
        <authorList>
            <person name="Grandaubert J."/>
            <person name="Bhattacharyya A."/>
            <person name="Stukenbrock E.H."/>
        </authorList>
    </citation>
    <scope>NUCLEOTIDE SEQUENCE [LARGE SCALE GENOMIC DNA]</scope>
    <source>
        <strain evidence="7 8">Zb18110</strain>
    </source>
</reference>
<dbReference type="Gene3D" id="3.50.50.60">
    <property type="entry name" value="FAD/NAD(P)-binding domain"/>
    <property type="match status" value="1"/>
</dbReference>
<sequence length="220" mass="24422">MVEGKETNTASNGITQIIRTPYHQEEYVSLATEAKAIWEKVPPFCEFYQQTGWVQEVSKIGYKPFHEHERIVNADELIQRVGSHILPNLDSAKELWLNGTANAARALEAVAKEATVRGTRREHWDALRLVLEDSNCRGVERTDGAVFTADTTVVATGPWTPAFLHRSGVSIPGNFFEVSAVGVATLTLTDEDYSRFRSMLILSADEGEYSGVDLPNKLPT</sequence>
<evidence type="ECO:0000256" key="4">
    <source>
        <dbReference type="ARBA" id="ARBA00022827"/>
    </source>
</evidence>
<dbReference type="EMBL" id="LAFY01000050">
    <property type="protein sequence ID" value="KJY02419.1"/>
    <property type="molecule type" value="Genomic_DNA"/>
</dbReference>
<accession>A0A0F4GYU9</accession>
<dbReference type="PANTHER" id="PTHR10961">
    <property type="entry name" value="PEROXISOMAL SARCOSINE OXIDASE"/>
    <property type="match status" value="1"/>
</dbReference>
<dbReference type="AlphaFoldDB" id="A0A0F4GYU9"/>
<protein>
    <recommendedName>
        <fullName evidence="6">FAD dependent oxidoreductase domain-containing protein</fullName>
    </recommendedName>
</protein>
<feature type="domain" description="FAD dependent oxidoreductase" evidence="6">
    <location>
        <begin position="13"/>
        <end position="166"/>
    </location>
</feature>
<evidence type="ECO:0000313" key="8">
    <source>
        <dbReference type="Proteomes" id="UP000033647"/>
    </source>
</evidence>
<dbReference type="Gene3D" id="3.30.9.10">
    <property type="entry name" value="D-Amino Acid Oxidase, subunit A, domain 2"/>
    <property type="match status" value="1"/>
</dbReference>
<comment type="caution">
    <text evidence="7">The sequence shown here is derived from an EMBL/GenBank/DDBJ whole genome shotgun (WGS) entry which is preliminary data.</text>
</comment>
<gene>
    <name evidence="7" type="ORF">TI39_contig53g00018</name>
</gene>
<evidence type="ECO:0000256" key="1">
    <source>
        <dbReference type="ARBA" id="ARBA00001974"/>
    </source>
</evidence>
<evidence type="ECO:0000313" key="7">
    <source>
        <dbReference type="EMBL" id="KJY02419.1"/>
    </source>
</evidence>
<dbReference type="OrthoDB" id="2219495at2759"/>
<comment type="cofactor">
    <cofactor evidence="1">
        <name>FAD</name>
        <dbReference type="ChEBI" id="CHEBI:57692"/>
    </cofactor>
</comment>
<keyword evidence="4" id="KW-0274">FAD</keyword>
<keyword evidence="3" id="KW-0285">Flavoprotein</keyword>
<dbReference type="STRING" id="1047168.A0A0F4GYU9"/>
<comment type="similarity">
    <text evidence="2">Belongs to the MSOX/MTOX family.</text>
</comment>
<evidence type="ECO:0000256" key="2">
    <source>
        <dbReference type="ARBA" id="ARBA00010989"/>
    </source>
</evidence>
<dbReference type="GO" id="GO:0008115">
    <property type="term" value="F:sarcosine oxidase activity"/>
    <property type="evidence" value="ECO:0007669"/>
    <property type="project" value="TreeGrafter"/>
</dbReference>
<dbReference type="SUPFAM" id="SSF51905">
    <property type="entry name" value="FAD/NAD(P)-binding domain"/>
    <property type="match status" value="1"/>
</dbReference>
<dbReference type="GO" id="GO:0050660">
    <property type="term" value="F:flavin adenine dinucleotide binding"/>
    <property type="evidence" value="ECO:0007669"/>
    <property type="project" value="InterPro"/>
</dbReference>
<dbReference type="InterPro" id="IPR036188">
    <property type="entry name" value="FAD/NAD-bd_sf"/>
</dbReference>
<keyword evidence="8" id="KW-1185">Reference proteome</keyword>
<dbReference type="InterPro" id="IPR045170">
    <property type="entry name" value="MTOX"/>
</dbReference>
<dbReference type="Pfam" id="PF01266">
    <property type="entry name" value="DAO"/>
    <property type="match status" value="1"/>
</dbReference>